<dbReference type="InterPro" id="IPR045851">
    <property type="entry name" value="AMP-bd_C_sf"/>
</dbReference>
<accession>A0A1G6ATT8</accession>
<dbReference type="PANTHER" id="PTHR43767">
    <property type="entry name" value="LONG-CHAIN-FATTY-ACID--COA LIGASE"/>
    <property type="match status" value="1"/>
</dbReference>
<dbReference type="RefSeq" id="WP_092591360.1">
    <property type="nucleotide sequence ID" value="NZ_FMXN01000002.1"/>
</dbReference>
<dbReference type="Gene3D" id="3.40.50.12780">
    <property type="entry name" value="N-terminal domain of ligase-like"/>
    <property type="match status" value="1"/>
</dbReference>
<evidence type="ECO:0000259" key="2">
    <source>
        <dbReference type="Pfam" id="PF13193"/>
    </source>
</evidence>
<proteinExistence type="predicted"/>
<dbReference type="InterPro" id="IPR000873">
    <property type="entry name" value="AMP-dep_synth/lig_dom"/>
</dbReference>
<reference evidence="4" key="1">
    <citation type="submission" date="2016-10" db="EMBL/GenBank/DDBJ databases">
        <authorList>
            <person name="Varghese N."/>
            <person name="Submissions S."/>
        </authorList>
    </citation>
    <scope>NUCLEOTIDE SEQUENCE [LARGE SCALE GENOMIC DNA]</scope>
    <source>
        <strain evidence="4">CGMCC 1.10824</strain>
    </source>
</reference>
<dbReference type="InterPro" id="IPR042099">
    <property type="entry name" value="ANL_N_sf"/>
</dbReference>
<organism evidence="3 4">
    <name type="scientific">Pseudidiomarina indica</name>
    <dbReference type="NCBI Taxonomy" id="1159017"/>
    <lineage>
        <taxon>Bacteria</taxon>
        <taxon>Pseudomonadati</taxon>
        <taxon>Pseudomonadota</taxon>
        <taxon>Gammaproteobacteria</taxon>
        <taxon>Alteromonadales</taxon>
        <taxon>Idiomarinaceae</taxon>
        <taxon>Pseudidiomarina</taxon>
    </lineage>
</organism>
<dbReference type="InterPro" id="IPR025110">
    <property type="entry name" value="AMP-bd_C"/>
</dbReference>
<dbReference type="Pfam" id="PF13193">
    <property type="entry name" value="AMP-binding_C"/>
    <property type="match status" value="1"/>
</dbReference>
<dbReference type="EMBL" id="FMXN01000002">
    <property type="protein sequence ID" value="SDB11815.1"/>
    <property type="molecule type" value="Genomic_DNA"/>
</dbReference>
<feature type="domain" description="AMP-dependent synthetase/ligase" evidence="1">
    <location>
        <begin position="25"/>
        <end position="392"/>
    </location>
</feature>
<dbReference type="GO" id="GO:0016878">
    <property type="term" value="F:acid-thiol ligase activity"/>
    <property type="evidence" value="ECO:0007669"/>
    <property type="project" value="UniProtKB-ARBA"/>
</dbReference>
<dbReference type="Proteomes" id="UP000199626">
    <property type="component" value="Unassembled WGS sequence"/>
</dbReference>
<dbReference type="AlphaFoldDB" id="A0A1G6ATT8"/>
<feature type="domain" description="AMP-binding enzyme C-terminal" evidence="2">
    <location>
        <begin position="443"/>
        <end position="518"/>
    </location>
</feature>
<sequence length="537" mass="58482">MSVTLPDIAYQQKLFDLVNYWRIHTPNAPAIIHQELTLDYAELATQIDLCARHLSAQGVGPGDVVALYAQPGLVFPVHLFAAARLGAIWLGLNTKYSPAELDYVLGNAQPKSIWLDATSLAHASPQVQEFFRTRENLWVCTALQVDQRSQLAIAPVGTAELTAEHVLQPLPSATLPSYFDMPPATPTALIYTSGTTGSPKGAVISQYALTKASIKQAELLNLEQPSIINNLPINHIGSIGDITTSMIAAGGCVVMQAKFDVPESFELIQKHRITLWGQIPTMFQLALAHESFAKADLSSLQCILFSGAPASIELIRQLRSICPRVLNAYGMSETVGSVLWVLDGSDDVLASTVGTPVASVEFRLANEQDQPVAEGDVGEIQIRSDYCFSYYWNNEAATAEAFTADGYLKTGDLGRQNPDGTVALAGRTKERFKSGGYNVYPREIEQTLNAHPAVLESIVVAVPDALYHEVGFAYIQPKPGSTVTADALKEYCKERLANYKVPKFIAFLHDIPQLANGKINRQALREQALEQLNSATE</sequence>
<dbReference type="SUPFAM" id="SSF56801">
    <property type="entry name" value="Acetyl-CoA synthetase-like"/>
    <property type="match status" value="1"/>
</dbReference>
<evidence type="ECO:0000313" key="3">
    <source>
        <dbReference type="EMBL" id="SDB11815.1"/>
    </source>
</evidence>
<dbReference type="Pfam" id="PF00501">
    <property type="entry name" value="AMP-binding"/>
    <property type="match status" value="1"/>
</dbReference>
<keyword evidence="4" id="KW-1185">Reference proteome</keyword>
<dbReference type="InterPro" id="IPR020845">
    <property type="entry name" value="AMP-binding_CS"/>
</dbReference>
<evidence type="ECO:0000313" key="4">
    <source>
        <dbReference type="Proteomes" id="UP000199626"/>
    </source>
</evidence>
<dbReference type="Gene3D" id="3.30.300.30">
    <property type="match status" value="1"/>
</dbReference>
<protein>
    <submittedName>
        <fullName evidence="3">Long-chain acyl-CoA synthetase</fullName>
    </submittedName>
</protein>
<gene>
    <name evidence="3" type="ORF">SAMN02927930_00464</name>
</gene>
<evidence type="ECO:0000259" key="1">
    <source>
        <dbReference type="Pfam" id="PF00501"/>
    </source>
</evidence>
<dbReference type="PANTHER" id="PTHR43767:SF1">
    <property type="entry name" value="NONRIBOSOMAL PEPTIDE SYNTHASE PES1 (EUROFUNG)-RELATED"/>
    <property type="match status" value="1"/>
</dbReference>
<dbReference type="InterPro" id="IPR050237">
    <property type="entry name" value="ATP-dep_AMP-bd_enzyme"/>
</dbReference>
<dbReference type="OrthoDB" id="9803968at2"/>
<dbReference type="PROSITE" id="PS00455">
    <property type="entry name" value="AMP_BINDING"/>
    <property type="match status" value="1"/>
</dbReference>
<name>A0A1G6ATT8_9GAMM</name>
<dbReference type="STRING" id="1159017.SAMN02927930_00464"/>